<keyword evidence="3" id="KW-1185">Reference proteome</keyword>
<gene>
    <name evidence="2" type="ORF">ADCFC_21890</name>
</gene>
<dbReference type="AlphaFoldDB" id="A0A6F8SNP1"/>
<reference evidence="3" key="1">
    <citation type="journal article" date="2020" name="Microbiol. Resour. Announc.">
        <title>Complete Genome Sequence of Adlercreutzia sp. Strain 8CFCBH1, a Potent Producer of Equol, Isolated from Healthy Japanese Feces.</title>
        <authorList>
            <person name="Ogata Y."/>
            <person name="Sakamoto M."/>
            <person name="Ohkuma M."/>
            <person name="Hattori M."/>
            <person name="Suda W."/>
        </authorList>
    </citation>
    <scope>NUCLEOTIDE SEQUENCE [LARGE SCALE GENOMIC DNA]</scope>
    <source>
        <strain evidence="3">8CFCBH1</strain>
    </source>
</reference>
<dbReference type="EMBL" id="AP022829">
    <property type="protein sequence ID" value="BCA89692.1"/>
    <property type="molecule type" value="Genomic_DNA"/>
</dbReference>
<dbReference type="RefSeq" id="WP_173114722.1">
    <property type="nucleotide sequence ID" value="NZ_AP022829.1"/>
</dbReference>
<proteinExistence type="predicted"/>
<evidence type="ECO:0000259" key="1">
    <source>
        <dbReference type="Pfam" id="PF13274"/>
    </source>
</evidence>
<name>A0A6F8SNP1_9ACTN</name>
<dbReference type="Pfam" id="PF13274">
    <property type="entry name" value="SocA_Panacea"/>
    <property type="match status" value="1"/>
</dbReference>
<reference evidence="3" key="2">
    <citation type="submission" date="2020-03" db="EMBL/GenBank/DDBJ databases">
        <title>Complete Genome Sequence of Adlercreutzia sp. strain 8CFCBH1 Producing Equol, Isolated from Healthy Japanese Feces.</title>
        <authorList>
            <person name="Ogata Y."/>
            <person name="Sakamoto M."/>
            <person name="Ohkuma M."/>
            <person name="Hattori M."/>
            <person name="Suda W."/>
        </authorList>
    </citation>
    <scope>NUCLEOTIDE SEQUENCE [LARGE SCALE GENOMIC DNA]</scope>
    <source>
        <strain evidence="3">8CFCBH1</strain>
    </source>
</reference>
<protein>
    <recommendedName>
        <fullName evidence="1">Antitoxin SocA-like Panacea domain-containing protein</fullName>
    </recommendedName>
</protein>
<evidence type="ECO:0000313" key="3">
    <source>
        <dbReference type="Proteomes" id="UP000501727"/>
    </source>
</evidence>
<organism evidence="2 3">
    <name type="scientific">Adlercreutzia hattorii</name>
    <dbReference type="NCBI Taxonomy" id="2707299"/>
    <lineage>
        <taxon>Bacteria</taxon>
        <taxon>Bacillati</taxon>
        <taxon>Actinomycetota</taxon>
        <taxon>Coriobacteriia</taxon>
        <taxon>Eggerthellales</taxon>
        <taxon>Eggerthellaceae</taxon>
        <taxon>Adlercreutzia</taxon>
    </lineage>
</organism>
<sequence>MAHVVDVAAYILEDLGSVSTMKLQKLAFYSQAYYLAEHGATLFPEAFEAWANGPVAPDLFRRHRGEFVIARGFFGPVSEGAFSKDEQEAVDFVVSRLRDWTGAQLSELTHSEAPWRSAREGLAPNERSHRPIAVDCMKSYYGTRPAGNPVFA</sequence>
<dbReference type="InterPro" id="IPR025272">
    <property type="entry name" value="SocA_Panacea"/>
</dbReference>
<dbReference type="KEGG" id="ahat:ADCFC_23110"/>
<accession>A0A6F8SNP1</accession>
<feature type="domain" description="Antitoxin SocA-like Panacea" evidence="1">
    <location>
        <begin position="23"/>
        <end position="115"/>
    </location>
</feature>
<dbReference type="Proteomes" id="UP000501727">
    <property type="component" value="Chromosome"/>
</dbReference>
<evidence type="ECO:0000313" key="2">
    <source>
        <dbReference type="EMBL" id="BCA89692.1"/>
    </source>
</evidence>